<dbReference type="Pfam" id="PF01930">
    <property type="entry name" value="Cas_Cas4"/>
    <property type="match status" value="1"/>
</dbReference>
<gene>
    <name evidence="15" type="ORF">STSP1_01050</name>
</gene>
<comment type="similarity">
    <text evidence="2 13">Belongs to the CRISPR-associated exonuclease Cas4 family.</text>
</comment>
<dbReference type="InterPro" id="IPR022765">
    <property type="entry name" value="Dna2/Cas4_DUF83"/>
</dbReference>
<evidence type="ECO:0000256" key="8">
    <source>
        <dbReference type="ARBA" id="ARBA00022839"/>
    </source>
</evidence>
<evidence type="ECO:0000256" key="2">
    <source>
        <dbReference type="ARBA" id="ARBA00009189"/>
    </source>
</evidence>
<evidence type="ECO:0000313" key="16">
    <source>
        <dbReference type="Proteomes" id="UP000193334"/>
    </source>
</evidence>
<keyword evidence="8 13" id="KW-0269">Exonuclease</keyword>
<dbReference type="KEGG" id="pbp:STSP1_01050"/>
<organism evidence="15 16">
    <name type="scientific">Sedimentisphaera salicampi</name>
    <dbReference type="NCBI Taxonomy" id="1941349"/>
    <lineage>
        <taxon>Bacteria</taxon>
        <taxon>Pseudomonadati</taxon>
        <taxon>Planctomycetota</taxon>
        <taxon>Phycisphaerae</taxon>
        <taxon>Sedimentisphaerales</taxon>
        <taxon>Sedimentisphaeraceae</taxon>
        <taxon>Sedimentisphaera</taxon>
    </lineage>
</organism>
<sequence length="227" mass="25928">MSYSEEQFLQLSGLQHYQFCKRQWGLIHIELLWAENFLTASGNLLHSRVHKRDTEMRGGVLMSRGLRLHSYKLGLAGQADIVQFERSDSSNDKLTCDLPAFEGRWKPCPVEFKHGKPKISACDRIQLCAQAVCLEEMLEVQIDLGQIFYGKTRRREDVEFTEQLRDKTAALANEIHKVFDLGVVPKVTPGPKCKSCSLRELCLPKTTGIDKKVKQYIERILSDETDA</sequence>
<feature type="domain" description="DUF83" evidence="14">
    <location>
        <begin position="12"/>
        <end position="203"/>
    </location>
</feature>
<comment type="cofactor">
    <cofactor evidence="13">
        <name>Mg(2+)</name>
        <dbReference type="ChEBI" id="CHEBI:18420"/>
    </cofactor>
    <cofactor evidence="13">
        <name>Mn(2+)</name>
        <dbReference type="ChEBI" id="CHEBI:29035"/>
    </cofactor>
    <text evidence="13">Mg(2+) or Mn(2+) required for ssDNA cleavage activity.</text>
</comment>
<evidence type="ECO:0000256" key="5">
    <source>
        <dbReference type="ARBA" id="ARBA00022722"/>
    </source>
</evidence>
<evidence type="ECO:0000256" key="3">
    <source>
        <dbReference type="ARBA" id="ARBA00012768"/>
    </source>
</evidence>
<dbReference type="Gene3D" id="3.90.320.10">
    <property type="match status" value="1"/>
</dbReference>
<evidence type="ECO:0000256" key="11">
    <source>
        <dbReference type="ARBA" id="ARBA00023118"/>
    </source>
</evidence>
<proteinExistence type="inferred from homology"/>
<evidence type="ECO:0000256" key="4">
    <source>
        <dbReference type="ARBA" id="ARBA00020049"/>
    </source>
</evidence>
<dbReference type="EMBL" id="CP021023">
    <property type="protein sequence ID" value="ARN56661.1"/>
    <property type="molecule type" value="Genomic_DNA"/>
</dbReference>
<dbReference type="GO" id="GO:0004527">
    <property type="term" value="F:exonuclease activity"/>
    <property type="evidence" value="ECO:0007669"/>
    <property type="project" value="UniProtKB-KW"/>
</dbReference>
<dbReference type="GO" id="GO:0046872">
    <property type="term" value="F:metal ion binding"/>
    <property type="evidence" value="ECO:0007669"/>
    <property type="project" value="UniProtKB-KW"/>
</dbReference>
<evidence type="ECO:0000256" key="13">
    <source>
        <dbReference type="RuleBase" id="RU365022"/>
    </source>
</evidence>
<protein>
    <recommendedName>
        <fullName evidence="4 13">CRISPR-associated exonuclease Cas4</fullName>
        <ecNumber evidence="3 13">3.1.12.1</ecNumber>
    </recommendedName>
</protein>
<keyword evidence="11 13" id="KW-0051">Antiviral defense</keyword>
<dbReference type="AlphaFoldDB" id="A0A1W6LLL2"/>
<keyword evidence="12 13" id="KW-0464">Manganese</keyword>
<dbReference type="InterPro" id="IPR051827">
    <property type="entry name" value="Cas4_exonuclease"/>
</dbReference>
<evidence type="ECO:0000256" key="10">
    <source>
        <dbReference type="ARBA" id="ARBA00023014"/>
    </source>
</evidence>
<keyword evidence="6 13" id="KW-0479">Metal-binding</keyword>
<dbReference type="InterPro" id="IPR011604">
    <property type="entry name" value="PDDEXK-like_dom_sf"/>
</dbReference>
<evidence type="ECO:0000259" key="14">
    <source>
        <dbReference type="Pfam" id="PF01930"/>
    </source>
</evidence>
<dbReference type="PANTHER" id="PTHR36531:SF6">
    <property type="entry name" value="DNA REPLICATION ATP-DEPENDENT HELICASE_NUCLEASE DNA2"/>
    <property type="match status" value="1"/>
</dbReference>
<comment type="cofactor">
    <cofactor evidence="13">
        <name>iron-sulfur cluster</name>
        <dbReference type="ChEBI" id="CHEBI:30408"/>
    </cofactor>
</comment>
<keyword evidence="5 13" id="KW-0540">Nuclease</keyword>
<evidence type="ECO:0000313" key="15">
    <source>
        <dbReference type="EMBL" id="ARN56661.1"/>
    </source>
</evidence>
<evidence type="ECO:0000256" key="1">
    <source>
        <dbReference type="ARBA" id="ARBA00001966"/>
    </source>
</evidence>
<keyword evidence="10 13" id="KW-0411">Iron-sulfur</keyword>
<dbReference type="GO" id="GO:0051607">
    <property type="term" value="P:defense response to virus"/>
    <property type="evidence" value="ECO:0007669"/>
    <property type="project" value="UniProtKB-KW"/>
</dbReference>
<comment type="function">
    <text evidence="13">CRISPR (clustered regularly interspaced short palindromic repeat) is an adaptive immune system that provides protection against mobile genetic elements (viruses, transposable elements and conjugative plasmids). CRISPR clusters contain sequences complementary to antecedent mobile elements and target invading nucleic acids. CRISPR clusters are transcribed and processed into CRISPR RNA (crRNA).</text>
</comment>
<dbReference type="Proteomes" id="UP000193334">
    <property type="component" value="Chromosome"/>
</dbReference>
<dbReference type="RefSeq" id="WP_085755350.1">
    <property type="nucleotide sequence ID" value="NZ_CP021023.1"/>
</dbReference>
<dbReference type="STRING" id="1941349.STSP1_01050"/>
<comment type="cofactor">
    <cofactor evidence="1">
        <name>[4Fe-4S] cluster</name>
        <dbReference type="ChEBI" id="CHEBI:49883"/>
    </cofactor>
</comment>
<keyword evidence="9 13" id="KW-0408">Iron</keyword>
<dbReference type="NCBIfam" id="TIGR00372">
    <property type="entry name" value="cas4"/>
    <property type="match status" value="1"/>
</dbReference>
<name>A0A1W6LLL2_9BACT</name>
<evidence type="ECO:0000256" key="6">
    <source>
        <dbReference type="ARBA" id="ARBA00022723"/>
    </source>
</evidence>
<dbReference type="GO" id="GO:0051536">
    <property type="term" value="F:iron-sulfur cluster binding"/>
    <property type="evidence" value="ECO:0007669"/>
    <property type="project" value="UniProtKB-KW"/>
</dbReference>
<evidence type="ECO:0000256" key="7">
    <source>
        <dbReference type="ARBA" id="ARBA00022801"/>
    </source>
</evidence>
<dbReference type="InterPro" id="IPR013343">
    <property type="entry name" value="CRISPR-assoc_prot_Cas4"/>
</dbReference>
<evidence type="ECO:0000256" key="9">
    <source>
        <dbReference type="ARBA" id="ARBA00023004"/>
    </source>
</evidence>
<dbReference type="EC" id="3.1.12.1" evidence="3 13"/>
<keyword evidence="16" id="KW-1185">Reference proteome</keyword>
<accession>A0A1W6LLL2</accession>
<dbReference type="PANTHER" id="PTHR36531">
    <property type="entry name" value="CRISPR-ASSOCIATED EXONUCLEASE CAS4"/>
    <property type="match status" value="1"/>
</dbReference>
<keyword evidence="7 13" id="KW-0378">Hydrolase</keyword>
<evidence type="ECO:0000256" key="12">
    <source>
        <dbReference type="ARBA" id="ARBA00023211"/>
    </source>
</evidence>
<reference evidence="16" key="1">
    <citation type="submission" date="2017-04" db="EMBL/GenBank/DDBJ databases">
        <title>Comparative genomics and description of representatives of a novel lineage of planctomycetes thriving in anoxic sediments.</title>
        <authorList>
            <person name="Spring S."/>
            <person name="Bunk B."/>
            <person name="Sproer C."/>
        </authorList>
    </citation>
    <scope>NUCLEOTIDE SEQUENCE [LARGE SCALE GENOMIC DNA]</scope>
    <source>
        <strain evidence="16">ST-PulAB-D4</strain>
    </source>
</reference>